<evidence type="ECO:0000256" key="2">
    <source>
        <dbReference type="ARBA" id="ARBA00022980"/>
    </source>
</evidence>
<comment type="caution">
    <text evidence="7">The sequence shown here is derived from an EMBL/GenBank/DDBJ whole genome shotgun (WGS) entry which is preliminary data.</text>
</comment>
<dbReference type="SUPFAM" id="SSF54189">
    <property type="entry name" value="Ribosomal proteins S24e, L23 and L15e"/>
    <property type="match status" value="1"/>
</dbReference>
<evidence type="ECO:0000256" key="6">
    <source>
        <dbReference type="SAM" id="MobiDB-lite"/>
    </source>
</evidence>
<feature type="compositionally biased region" description="Polar residues" evidence="6">
    <location>
        <begin position="177"/>
        <end position="187"/>
    </location>
</feature>
<sequence>MRPVIFLKPICLPKIPYYMPLWLRHVEYPKFSPGDPQQLCFLPPFWMKMLYAGPYNPSDHVVFKVHPQMTTHDVQQYLEKIYNVPVVNVRVKMVYHDLKPNDVPVEKSIRRAVEPFLAPPEPERYEKIAYVRLAPGSTFEFPDLFKSKSPSSVMENLEENPPQTIKEKKDQERQLQERSQPGSTRTEPNGIPPWFT</sequence>
<dbReference type="PANTHER" id="PTHR12059:SF5">
    <property type="entry name" value="LARGE RIBOSOMAL SUBUNIT PROTEIN UL23M"/>
    <property type="match status" value="1"/>
</dbReference>
<proteinExistence type="inferred from homology"/>
<dbReference type="InterPro" id="IPR012678">
    <property type="entry name" value="Ribosomal_uL23/eL15/eS24_sf"/>
</dbReference>
<comment type="similarity">
    <text evidence="1">Belongs to the universal ribosomal protein uL23 family.</text>
</comment>
<organism evidence="7 8">
    <name type="scientific">Calicophoron daubneyi</name>
    <name type="common">Rumen fluke</name>
    <name type="synonym">Paramphistomum daubneyi</name>
    <dbReference type="NCBI Taxonomy" id="300641"/>
    <lineage>
        <taxon>Eukaryota</taxon>
        <taxon>Metazoa</taxon>
        <taxon>Spiralia</taxon>
        <taxon>Lophotrochozoa</taxon>
        <taxon>Platyhelminthes</taxon>
        <taxon>Trematoda</taxon>
        <taxon>Digenea</taxon>
        <taxon>Plagiorchiida</taxon>
        <taxon>Pronocephalata</taxon>
        <taxon>Paramphistomoidea</taxon>
        <taxon>Paramphistomidae</taxon>
        <taxon>Calicophoron</taxon>
    </lineage>
</organism>
<dbReference type="InterPro" id="IPR012677">
    <property type="entry name" value="Nucleotide-bd_a/b_plait_sf"/>
</dbReference>
<dbReference type="GO" id="GO:0032543">
    <property type="term" value="P:mitochondrial translation"/>
    <property type="evidence" value="ECO:0007669"/>
    <property type="project" value="TreeGrafter"/>
</dbReference>
<keyword evidence="3" id="KW-0687">Ribonucleoprotein</keyword>
<reference evidence="7" key="1">
    <citation type="submission" date="2024-06" db="EMBL/GenBank/DDBJ databases">
        <authorList>
            <person name="Liu X."/>
            <person name="Lenzi L."/>
            <person name="Haldenby T S."/>
            <person name="Uol C."/>
        </authorList>
    </citation>
    <scope>NUCLEOTIDE SEQUENCE</scope>
</reference>
<protein>
    <recommendedName>
        <fullName evidence="4">Large ribosomal subunit protein uL23m</fullName>
    </recommendedName>
    <alternativeName>
        <fullName evidence="5">39S ribosomal protein L23, mitochondrial</fullName>
    </alternativeName>
</protein>
<dbReference type="InterPro" id="IPR013025">
    <property type="entry name" value="Ribosomal_uL23-like"/>
</dbReference>
<dbReference type="GO" id="GO:0005762">
    <property type="term" value="C:mitochondrial large ribosomal subunit"/>
    <property type="evidence" value="ECO:0007669"/>
    <property type="project" value="TreeGrafter"/>
</dbReference>
<evidence type="ECO:0000256" key="1">
    <source>
        <dbReference type="ARBA" id="ARBA00006700"/>
    </source>
</evidence>
<evidence type="ECO:0000313" key="8">
    <source>
        <dbReference type="Proteomes" id="UP001497525"/>
    </source>
</evidence>
<dbReference type="AlphaFoldDB" id="A0AAV2TX54"/>
<dbReference type="Proteomes" id="UP001497525">
    <property type="component" value="Unassembled WGS sequence"/>
</dbReference>
<gene>
    <name evidence="7" type="ORF">CDAUBV1_LOCUS16074</name>
</gene>
<evidence type="ECO:0000256" key="5">
    <source>
        <dbReference type="ARBA" id="ARBA00041375"/>
    </source>
</evidence>
<dbReference type="GO" id="GO:0003735">
    <property type="term" value="F:structural constituent of ribosome"/>
    <property type="evidence" value="ECO:0007669"/>
    <property type="project" value="InterPro"/>
</dbReference>
<feature type="region of interest" description="Disordered" evidence="6">
    <location>
        <begin position="149"/>
        <end position="196"/>
    </location>
</feature>
<keyword evidence="2" id="KW-0689">Ribosomal protein</keyword>
<accession>A0AAV2TX54</accession>
<feature type="compositionally biased region" description="Basic and acidic residues" evidence="6">
    <location>
        <begin position="165"/>
        <end position="176"/>
    </location>
</feature>
<dbReference type="Gene3D" id="3.30.70.330">
    <property type="match status" value="1"/>
</dbReference>
<evidence type="ECO:0000256" key="3">
    <source>
        <dbReference type="ARBA" id="ARBA00023274"/>
    </source>
</evidence>
<dbReference type="PANTHER" id="PTHR12059">
    <property type="entry name" value="RIBOSOMAL PROTEIN L23-RELATED"/>
    <property type="match status" value="1"/>
</dbReference>
<dbReference type="EMBL" id="CAXLJL010000789">
    <property type="protein sequence ID" value="CAL5140781.1"/>
    <property type="molecule type" value="Genomic_DNA"/>
</dbReference>
<name>A0AAV2TX54_CALDB</name>
<evidence type="ECO:0000313" key="7">
    <source>
        <dbReference type="EMBL" id="CAL5140781.1"/>
    </source>
</evidence>
<evidence type="ECO:0000256" key="4">
    <source>
        <dbReference type="ARBA" id="ARBA00039977"/>
    </source>
</evidence>